<protein>
    <submittedName>
        <fullName evidence="2">Uncharacterized protein</fullName>
    </submittedName>
</protein>
<evidence type="ECO:0000256" key="1">
    <source>
        <dbReference type="SAM" id="MobiDB-lite"/>
    </source>
</evidence>
<evidence type="ECO:0000313" key="3">
    <source>
        <dbReference type="Proteomes" id="UP000187455"/>
    </source>
</evidence>
<comment type="caution">
    <text evidence="2">The sequence shown here is derived from an EMBL/GenBank/DDBJ whole genome shotgun (WGS) entry which is preliminary data.</text>
</comment>
<organism evidence="2 3">
    <name type="scientific">Smittium mucronatum</name>
    <dbReference type="NCBI Taxonomy" id="133383"/>
    <lineage>
        <taxon>Eukaryota</taxon>
        <taxon>Fungi</taxon>
        <taxon>Fungi incertae sedis</taxon>
        <taxon>Zoopagomycota</taxon>
        <taxon>Kickxellomycotina</taxon>
        <taxon>Harpellomycetes</taxon>
        <taxon>Harpellales</taxon>
        <taxon>Legeriomycetaceae</taxon>
        <taxon>Smittium</taxon>
    </lineage>
</organism>
<name>A0A1R0GP42_9FUNG</name>
<keyword evidence="3" id="KW-1185">Reference proteome</keyword>
<dbReference type="EMBL" id="LSSL01005810">
    <property type="protein sequence ID" value="OLY78654.1"/>
    <property type="molecule type" value="Genomic_DNA"/>
</dbReference>
<evidence type="ECO:0000313" key="2">
    <source>
        <dbReference type="EMBL" id="OLY78654.1"/>
    </source>
</evidence>
<proteinExistence type="predicted"/>
<dbReference type="AlphaFoldDB" id="A0A1R0GP42"/>
<reference evidence="2 3" key="1">
    <citation type="journal article" date="2016" name="Mol. Biol. Evol.">
        <title>Genome-Wide Survey of Gut Fungi (Harpellales) Reveals the First Horizontally Transferred Ubiquitin Gene from a Mosquito Host.</title>
        <authorList>
            <person name="Wang Y."/>
            <person name="White M.M."/>
            <person name="Kvist S."/>
            <person name="Moncalvo J.M."/>
        </authorList>
    </citation>
    <scope>NUCLEOTIDE SEQUENCE [LARGE SCALE GENOMIC DNA]</scope>
    <source>
        <strain evidence="2 3">ALG-7-W6</strain>
    </source>
</reference>
<dbReference type="Proteomes" id="UP000187455">
    <property type="component" value="Unassembled WGS sequence"/>
</dbReference>
<feature type="compositionally biased region" description="Basic and acidic residues" evidence="1">
    <location>
        <begin position="11"/>
        <end position="25"/>
    </location>
</feature>
<accession>A0A1R0GP42</accession>
<feature type="compositionally biased region" description="Polar residues" evidence="1">
    <location>
        <begin position="1"/>
        <end position="10"/>
    </location>
</feature>
<feature type="region of interest" description="Disordered" evidence="1">
    <location>
        <begin position="1"/>
        <end position="25"/>
    </location>
</feature>
<gene>
    <name evidence="2" type="ORF">AYI68_g7291</name>
</gene>
<sequence>MARWKTNSKYQGKEKENKGVGERRLEGGSEIGKSISLLELTVLGDGNAAVGTKEAGPLHERRIGAGNAMHADCTNRRSVADGWRRLDEFIGNRVVEFRQLDNAVHLHSAVLEIDNTGAADFERVAVNSA</sequence>